<dbReference type="SMART" id="SM00089">
    <property type="entry name" value="PKD"/>
    <property type="match status" value="3"/>
</dbReference>
<sequence>MKYLFLLFCSIFFVLDSYGQLIMGTTFNSTTCQETVFDSGGTGAGGPYGLNENQTLTICPNTPGDYISLVWTIFSLDGTNTSTVPNTTNADNITIYNAATADPAFTLGTYYAGDLSAGDVFGANLALNPAGNGCLTIVFNSNNQGVGDFSCTVSCATPCDPPNAIGMIVNADNAAGDSIAICVGETVTFQDNGSTAGPSGLFTLEKWIWQWQDGTDNDTISTGGPITHYFSNPGEYIVQLVVLDDNGCVNSNATDIRVYVSTYPTFIPFPFDTTLCIGESITLNANPTYYDSTWSGFPLSVQNSDNCMEDVTGVVQPTPLAITGFSNIILDNANPDVFSVCVDIEHSFIGDFVLQVQCPTGQIMTLHQQGGGGIDLGSPVTSSAIDCVDPTTFGVPWNYCFDATSTETWVQAVANGNTVANPNGGTSIPSGNYLPVDPLGFAALDGCPINGTWNLLFTDLWGGDDGSIPGWSINFDPALYPPATIFTPTTGGNSDSSYWDLSSPYIASNSADLNTITVTPTIAGSYDYTYFATNNFGCTFDSTITITVDGLTYISAGLDTTMCGGSPIAIGPTDDPCDYRLLLFDSFGDSWNGNTIDITTVAGGTVNYPGPPADSIWITLPMTHGETITLDFNNTGNFIGECEIYLYAPDGSLIYSDGVIGFPNTNPQSVVADCYGGFNFSWTPTANIIGNPNVVNPVVDPPVQTTYTLTSYPVGHPDCITTDDVEVFLGPVLDPGQDTMVSFCLDGMPEDLFTHLAGTPMNTGNWFDPSGNPIAMPVDPGTMVAGLYEYRIDSLTCSLSAFVNVTIIALPINVVLTDVDCYTLNTGSIVLSSPSANSYSNDGGLTFQSMMNFNGLFAGSYDLVLASGLNGAGCTADTTVIIGEPDPLSFTYISPPEVICPDEPIALSVAGTGGNGTYTFNWSNGLGTGIAVNYVPQNTDTLFVNMSEACGSPSIDTFVVISTPAPIVFDYYFDNTTGKDKVEGCSELEFIINNVSYSNGTAQSPVSSLVSTKWDFLGNATKTTNGAANLEHSIEQPGIYSVSVEMTSDYGCNYYGDINNNIEVFELPVAKFMASPNSLSIFSTVATFTDLSQGDPTAWLWTFTGGPIPSSSGDQNPVIKYPEGVPGIFPIELQVWNENACTDATTGTISVLNDVNVYAPNIFTPDGDQFNNTWRVYIDGIDVYDFHLTIYNRWGELVFESFDKDGEWDGTYGNNGKLVPDGNYVWIIDAKDIVNDNRYDFKGTILMMK</sequence>
<dbReference type="InterPro" id="IPR013783">
    <property type="entry name" value="Ig-like_fold"/>
</dbReference>
<evidence type="ECO:0000313" key="3">
    <source>
        <dbReference type="Proteomes" id="UP000249248"/>
    </source>
</evidence>
<evidence type="ECO:0000313" key="2">
    <source>
        <dbReference type="EMBL" id="PZE16408.1"/>
    </source>
</evidence>
<organism evidence="2 3">
    <name type="scientific">Putridiphycobacter roseus</name>
    <dbReference type="NCBI Taxonomy" id="2219161"/>
    <lineage>
        <taxon>Bacteria</taxon>
        <taxon>Pseudomonadati</taxon>
        <taxon>Bacteroidota</taxon>
        <taxon>Flavobacteriia</taxon>
        <taxon>Flavobacteriales</taxon>
        <taxon>Crocinitomicaceae</taxon>
        <taxon>Putridiphycobacter</taxon>
    </lineage>
</organism>
<dbReference type="RefSeq" id="WP_111063803.1">
    <property type="nucleotide sequence ID" value="NZ_JBHUCU010000005.1"/>
</dbReference>
<dbReference type="AlphaFoldDB" id="A0A2W1NP66"/>
<dbReference type="SUPFAM" id="SSF49299">
    <property type="entry name" value="PKD domain"/>
    <property type="match status" value="3"/>
</dbReference>
<accession>A0A2W1NP66</accession>
<comment type="caution">
    <text evidence="2">The sequence shown here is derived from an EMBL/GenBank/DDBJ whole genome shotgun (WGS) entry which is preliminary data.</text>
</comment>
<reference evidence="2 3" key="1">
    <citation type="submission" date="2018-06" db="EMBL/GenBank/DDBJ databases">
        <title>The draft genome sequence of Crocinitomix sp. SM1701.</title>
        <authorList>
            <person name="Zhang X."/>
        </authorList>
    </citation>
    <scope>NUCLEOTIDE SEQUENCE [LARGE SCALE GENOMIC DNA]</scope>
    <source>
        <strain evidence="2 3">SM1701</strain>
    </source>
</reference>
<dbReference type="CDD" id="cd00146">
    <property type="entry name" value="PKD"/>
    <property type="match status" value="1"/>
</dbReference>
<dbReference type="OrthoDB" id="9765926at2"/>
<evidence type="ECO:0000259" key="1">
    <source>
        <dbReference type="PROSITE" id="PS50093"/>
    </source>
</evidence>
<dbReference type="NCBIfam" id="TIGR04131">
    <property type="entry name" value="Bac_Flav_CTERM"/>
    <property type="match status" value="1"/>
</dbReference>
<gene>
    <name evidence="2" type="ORF">DNU06_12720</name>
</gene>
<dbReference type="InterPro" id="IPR022409">
    <property type="entry name" value="PKD/Chitinase_dom"/>
</dbReference>
<keyword evidence="3" id="KW-1185">Reference proteome</keyword>
<dbReference type="InterPro" id="IPR035986">
    <property type="entry name" value="PKD_dom_sf"/>
</dbReference>
<dbReference type="EMBL" id="QKSB01000008">
    <property type="protein sequence ID" value="PZE16408.1"/>
    <property type="molecule type" value="Genomic_DNA"/>
</dbReference>
<feature type="domain" description="PKD" evidence="1">
    <location>
        <begin position="207"/>
        <end position="265"/>
    </location>
</feature>
<dbReference type="Gene3D" id="2.60.40.10">
    <property type="entry name" value="Immunoglobulins"/>
    <property type="match status" value="3"/>
</dbReference>
<dbReference type="Pfam" id="PF18911">
    <property type="entry name" value="PKD_4"/>
    <property type="match status" value="1"/>
</dbReference>
<feature type="domain" description="PKD" evidence="1">
    <location>
        <begin position="994"/>
        <end position="1051"/>
    </location>
</feature>
<dbReference type="Gene3D" id="2.60.120.260">
    <property type="entry name" value="Galactose-binding domain-like"/>
    <property type="match status" value="1"/>
</dbReference>
<proteinExistence type="predicted"/>
<dbReference type="Proteomes" id="UP000249248">
    <property type="component" value="Unassembled WGS sequence"/>
</dbReference>
<dbReference type="InterPro" id="IPR008979">
    <property type="entry name" value="Galactose-bd-like_sf"/>
</dbReference>
<name>A0A2W1NP66_9FLAO</name>
<dbReference type="Pfam" id="PF13585">
    <property type="entry name" value="CHU_C"/>
    <property type="match status" value="1"/>
</dbReference>
<dbReference type="SUPFAM" id="SSF49785">
    <property type="entry name" value="Galactose-binding domain-like"/>
    <property type="match status" value="1"/>
</dbReference>
<protein>
    <recommendedName>
        <fullName evidence="1">PKD domain-containing protein</fullName>
    </recommendedName>
</protein>
<dbReference type="InterPro" id="IPR000601">
    <property type="entry name" value="PKD_dom"/>
</dbReference>
<dbReference type="PROSITE" id="PS50093">
    <property type="entry name" value="PKD"/>
    <property type="match status" value="2"/>
</dbReference>
<dbReference type="InterPro" id="IPR026341">
    <property type="entry name" value="T9SS_type_B"/>
</dbReference>